<dbReference type="InterPro" id="IPR037923">
    <property type="entry name" value="HTH-like"/>
</dbReference>
<evidence type="ECO:0000256" key="4">
    <source>
        <dbReference type="SAM" id="MobiDB-lite"/>
    </source>
</evidence>
<dbReference type="GO" id="GO:0003700">
    <property type="term" value="F:DNA-binding transcription factor activity"/>
    <property type="evidence" value="ECO:0007669"/>
    <property type="project" value="InterPro"/>
</dbReference>
<dbReference type="PROSITE" id="PS01124">
    <property type="entry name" value="HTH_ARAC_FAMILY_2"/>
    <property type="match status" value="1"/>
</dbReference>
<evidence type="ECO:0000256" key="1">
    <source>
        <dbReference type="ARBA" id="ARBA00023015"/>
    </source>
</evidence>
<evidence type="ECO:0000256" key="2">
    <source>
        <dbReference type="ARBA" id="ARBA00023125"/>
    </source>
</evidence>
<keyword evidence="7" id="KW-1185">Reference proteome</keyword>
<feature type="domain" description="HTH araC/xylS-type" evidence="5">
    <location>
        <begin position="196"/>
        <end position="294"/>
    </location>
</feature>
<name>A0A4Q9HLG1_STRKA</name>
<sequence>MRGTRGQARLRADDPVPLHRLDVPMPGILPFAIGSFDTIGPLSRADFPHRHTFHEIVYVTGGTGHHVVDLTRLPLLPPQLCVISPGQVHYWERASGLRGWVILFTDDFLLAHPEDRQLLRRLGERPWLRLDGAEAARLRALVREMRDEFDQRDEGFISVLQAHLHVLLTRAVRLPGGRRAAAETELEAGRVSVVAREFAQLIARPGGAELSVSACAGQLGVTVGYLAEAVKQSTGRTPGRLIRAARTLEAKRLLASTELTVRQVARHAGFADPAYFCRFFRRETGVSPGEFRRGSQGIHHVHRSESIDPSGLSA</sequence>
<keyword evidence="3" id="KW-0804">Transcription</keyword>
<organism evidence="6 7">
    <name type="scientific">Streptomyces kasugaensis</name>
    <dbReference type="NCBI Taxonomy" id="1946"/>
    <lineage>
        <taxon>Bacteria</taxon>
        <taxon>Bacillati</taxon>
        <taxon>Actinomycetota</taxon>
        <taxon>Actinomycetes</taxon>
        <taxon>Kitasatosporales</taxon>
        <taxon>Streptomycetaceae</taxon>
        <taxon>Streptomyces</taxon>
    </lineage>
</organism>
<dbReference type="PANTHER" id="PTHR43280:SF32">
    <property type="entry name" value="TRANSCRIPTIONAL REGULATORY PROTEIN"/>
    <property type="match status" value="1"/>
</dbReference>
<keyword evidence="1" id="KW-0805">Transcription regulation</keyword>
<evidence type="ECO:0000313" key="6">
    <source>
        <dbReference type="EMBL" id="TBO55209.1"/>
    </source>
</evidence>
<dbReference type="SUPFAM" id="SSF51215">
    <property type="entry name" value="Regulatory protein AraC"/>
    <property type="match status" value="1"/>
</dbReference>
<dbReference type="Gene3D" id="2.60.120.10">
    <property type="entry name" value="Jelly Rolls"/>
    <property type="match status" value="1"/>
</dbReference>
<dbReference type="InterPro" id="IPR003313">
    <property type="entry name" value="AraC-bd"/>
</dbReference>
<dbReference type="Pfam" id="PF12833">
    <property type="entry name" value="HTH_18"/>
    <property type="match status" value="1"/>
</dbReference>
<comment type="caution">
    <text evidence="6">The sequence shown here is derived from an EMBL/GenBank/DDBJ whole genome shotgun (WGS) entry which is preliminary data.</text>
</comment>
<dbReference type="InterPro" id="IPR009057">
    <property type="entry name" value="Homeodomain-like_sf"/>
</dbReference>
<keyword evidence="2" id="KW-0238">DNA-binding</keyword>
<dbReference type="InterPro" id="IPR020449">
    <property type="entry name" value="Tscrpt_reg_AraC-type_HTH"/>
</dbReference>
<evidence type="ECO:0000256" key="3">
    <source>
        <dbReference type="ARBA" id="ARBA00023163"/>
    </source>
</evidence>
<evidence type="ECO:0000259" key="5">
    <source>
        <dbReference type="PROSITE" id="PS01124"/>
    </source>
</evidence>
<dbReference type="SMART" id="SM00342">
    <property type="entry name" value="HTH_ARAC"/>
    <property type="match status" value="1"/>
</dbReference>
<dbReference type="InterPro" id="IPR014710">
    <property type="entry name" value="RmlC-like_jellyroll"/>
</dbReference>
<dbReference type="Proteomes" id="UP000292452">
    <property type="component" value="Unassembled WGS sequence"/>
</dbReference>
<evidence type="ECO:0000313" key="7">
    <source>
        <dbReference type="Proteomes" id="UP000292452"/>
    </source>
</evidence>
<protein>
    <submittedName>
        <fullName evidence="6">AraC family transcriptional regulator</fullName>
    </submittedName>
</protein>
<dbReference type="InterPro" id="IPR018060">
    <property type="entry name" value="HTH_AraC"/>
</dbReference>
<dbReference type="Pfam" id="PF02311">
    <property type="entry name" value="AraC_binding"/>
    <property type="match status" value="1"/>
</dbReference>
<dbReference type="SUPFAM" id="SSF46689">
    <property type="entry name" value="Homeodomain-like"/>
    <property type="match status" value="1"/>
</dbReference>
<gene>
    <name evidence="6" type="ORF">EYS09_34475</name>
</gene>
<accession>A0A4Q9HLG1</accession>
<proteinExistence type="predicted"/>
<dbReference type="AlphaFoldDB" id="A0A4Q9HLG1"/>
<dbReference type="Gene3D" id="1.10.10.60">
    <property type="entry name" value="Homeodomain-like"/>
    <property type="match status" value="2"/>
</dbReference>
<reference evidence="6 7" key="1">
    <citation type="submission" date="2019-02" db="EMBL/GenBank/DDBJ databases">
        <title>Draft Genome Sequence of Streptomyces sp. AM-2504, identified by 16S rRNA comparative analysis as a Streptomyces Kasugaensis strain.</title>
        <authorList>
            <person name="Napolioni V."/>
            <person name="Giuliodori A.M."/>
            <person name="Spurio R."/>
            <person name="Fabbretti A."/>
        </authorList>
    </citation>
    <scope>NUCLEOTIDE SEQUENCE [LARGE SCALE GENOMIC DNA]</scope>
    <source>
        <strain evidence="6 7">AM-2504</strain>
    </source>
</reference>
<dbReference type="EMBL" id="SIXH01000565">
    <property type="protein sequence ID" value="TBO55209.1"/>
    <property type="molecule type" value="Genomic_DNA"/>
</dbReference>
<dbReference type="PANTHER" id="PTHR43280">
    <property type="entry name" value="ARAC-FAMILY TRANSCRIPTIONAL REGULATOR"/>
    <property type="match status" value="1"/>
</dbReference>
<feature type="region of interest" description="Disordered" evidence="4">
    <location>
        <begin position="291"/>
        <end position="314"/>
    </location>
</feature>
<dbReference type="PRINTS" id="PR00032">
    <property type="entry name" value="HTHARAC"/>
</dbReference>
<dbReference type="GO" id="GO:0043565">
    <property type="term" value="F:sequence-specific DNA binding"/>
    <property type="evidence" value="ECO:0007669"/>
    <property type="project" value="InterPro"/>
</dbReference>